<dbReference type="SMART" id="SM00715">
    <property type="entry name" value="LA"/>
    <property type="match status" value="1"/>
</dbReference>
<dbReference type="InterPro" id="IPR006630">
    <property type="entry name" value="La_HTH"/>
</dbReference>
<feature type="domain" description="HTH La-type RNA-binding" evidence="4">
    <location>
        <begin position="336"/>
        <end position="425"/>
    </location>
</feature>
<dbReference type="PANTHER" id="PTHR22792">
    <property type="entry name" value="LUPUS LA PROTEIN-RELATED"/>
    <property type="match status" value="1"/>
</dbReference>
<keyword evidence="1 2" id="KW-0694">RNA-binding</keyword>
<evidence type="ECO:0000256" key="3">
    <source>
        <dbReference type="SAM" id="MobiDB-lite"/>
    </source>
</evidence>
<dbReference type="EnsemblPlants" id="Kaladp0046s0199.1.v1.1">
    <property type="protein sequence ID" value="Kaladp0046s0199.1.v1.1"/>
    <property type="gene ID" value="Kaladp0046s0199.v1.1"/>
</dbReference>
<dbReference type="Gene3D" id="1.10.10.10">
    <property type="entry name" value="Winged helix-like DNA-binding domain superfamily/Winged helix DNA-binding domain"/>
    <property type="match status" value="1"/>
</dbReference>
<reference evidence="5" key="1">
    <citation type="submission" date="2021-01" db="UniProtKB">
        <authorList>
            <consortium name="EnsemblPlants"/>
        </authorList>
    </citation>
    <scope>IDENTIFICATION</scope>
</reference>
<sequence length="479" mass="52800">MASSTSTAAAADSPPSKASGSLTPGTQIVAASADAQGVEDASDDVPVRSDEAAPDGSFSSCKKPVWNKPSNEAIEVEPVMGADSWPALSEIAKGPQKSSAESNKSAPEASSLPFLQGTTGPARNTHKQVTSNPHPNSSQNYAHPARQKSFKRHGGNASGNNGSSIQPQPPLTLPHSASVISNQNTSSSHKNFDLESVQKVASESQYHGTNDRTQHNNPHRRGNGPHHHGDNSYNHRYGARKDQDRPNREWNSQRSFSGRDVNPQATGSSPRGIIRHIPIPHGSAPYVTPPLSPNMRPYGPVTYPEFPFYYVPVQPESIRGMPIPYPAPTLHHMFVQYLDPELYSKVIHQIEYYFSNENLIKDTYLRRNMDEQGWVPIKLIAGFKKVMKLTDNIAFIMEAIRTSTVVEVKDDKVRRRNDWMKWLMPESVNFPSQSTYLDPGSSSDFVARIQKIKIDGESSDIPSTTPQYGLPLLHYPPSY</sequence>
<evidence type="ECO:0000313" key="6">
    <source>
        <dbReference type="Proteomes" id="UP000594263"/>
    </source>
</evidence>
<feature type="region of interest" description="Disordered" evidence="3">
    <location>
        <begin position="1"/>
        <end position="70"/>
    </location>
</feature>
<feature type="region of interest" description="Disordered" evidence="3">
    <location>
        <begin position="86"/>
        <end position="277"/>
    </location>
</feature>
<dbReference type="SUPFAM" id="SSF46785">
    <property type="entry name" value="Winged helix' DNA-binding domain"/>
    <property type="match status" value="1"/>
</dbReference>
<feature type="compositionally biased region" description="Polar residues" evidence="3">
    <location>
        <begin position="116"/>
        <end position="141"/>
    </location>
</feature>
<feature type="compositionally biased region" description="Basic residues" evidence="3">
    <location>
        <begin position="217"/>
        <end position="226"/>
    </location>
</feature>
<evidence type="ECO:0000259" key="4">
    <source>
        <dbReference type="PROSITE" id="PS50961"/>
    </source>
</evidence>
<evidence type="ECO:0000256" key="2">
    <source>
        <dbReference type="PROSITE-ProRule" id="PRU00332"/>
    </source>
</evidence>
<dbReference type="GO" id="GO:0005737">
    <property type="term" value="C:cytoplasm"/>
    <property type="evidence" value="ECO:0007669"/>
    <property type="project" value="UniProtKB-ARBA"/>
</dbReference>
<dbReference type="InterPro" id="IPR036388">
    <property type="entry name" value="WH-like_DNA-bd_sf"/>
</dbReference>
<feature type="compositionally biased region" description="Polar residues" evidence="3">
    <location>
        <begin position="96"/>
        <end position="105"/>
    </location>
</feature>
<dbReference type="Gramene" id="Kaladp0046s0199.1.v1.1">
    <property type="protein sequence ID" value="Kaladp0046s0199.1.v1.1"/>
    <property type="gene ID" value="Kaladp0046s0199.v1.1"/>
</dbReference>
<dbReference type="Pfam" id="PF05383">
    <property type="entry name" value="La"/>
    <property type="match status" value="1"/>
</dbReference>
<feature type="compositionally biased region" description="Low complexity" evidence="3">
    <location>
        <begin position="268"/>
        <end position="277"/>
    </location>
</feature>
<dbReference type="GO" id="GO:0003723">
    <property type="term" value="F:RNA binding"/>
    <property type="evidence" value="ECO:0007669"/>
    <property type="project" value="UniProtKB-UniRule"/>
</dbReference>
<evidence type="ECO:0000313" key="5">
    <source>
        <dbReference type="EnsemblPlants" id="Kaladp0046s0199.1.v1.1"/>
    </source>
</evidence>
<dbReference type="CDD" id="cd07323">
    <property type="entry name" value="LAM"/>
    <property type="match status" value="1"/>
</dbReference>
<proteinExistence type="predicted"/>
<dbReference type="AlphaFoldDB" id="A0A7N0ZXL7"/>
<dbReference type="InterPro" id="IPR036390">
    <property type="entry name" value="WH_DNA-bd_sf"/>
</dbReference>
<feature type="compositionally biased region" description="Basic and acidic residues" evidence="3">
    <location>
        <begin position="239"/>
        <end position="248"/>
    </location>
</feature>
<keyword evidence="6" id="KW-1185">Reference proteome</keyword>
<dbReference type="OMA" id="KRNDWRR"/>
<evidence type="ECO:0000256" key="1">
    <source>
        <dbReference type="ARBA" id="ARBA00022884"/>
    </source>
</evidence>
<dbReference type="FunFam" id="1.10.10.10:FF:000131">
    <property type="entry name" value="la-related protein 1B isoform X2"/>
    <property type="match status" value="1"/>
</dbReference>
<feature type="compositionally biased region" description="Low complexity" evidence="3">
    <location>
        <begin position="1"/>
        <end position="19"/>
    </location>
</feature>
<dbReference type="PROSITE" id="PS50961">
    <property type="entry name" value="HTH_LA"/>
    <property type="match status" value="1"/>
</dbReference>
<accession>A0A7N0ZXL7</accession>
<dbReference type="InterPro" id="IPR045180">
    <property type="entry name" value="La_dom_prot"/>
</dbReference>
<feature type="compositionally biased region" description="Polar residues" evidence="3">
    <location>
        <begin position="199"/>
        <end position="208"/>
    </location>
</feature>
<name>A0A7N0ZXL7_KALFE</name>
<feature type="compositionally biased region" description="Polar residues" evidence="3">
    <location>
        <begin position="178"/>
        <end position="189"/>
    </location>
</feature>
<protein>
    <recommendedName>
        <fullName evidence="4">HTH La-type RNA-binding domain-containing protein</fullName>
    </recommendedName>
</protein>
<organism evidence="5 6">
    <name type="scientific">Kalanchoe fedtschenkoi</name>
    <name type="common">Lavender scallops</name>
    <name type="synonym">South American air plant</name>
    <dbReference type="NCBI Taxonomy" id="63787"/>
    <lineage>
        <taxon>Eukaryota</taxon>
        <taxon>Viridiplantae</taxon>
        <taxon>Streptophyta</taxon>
        <taxon>Embryophyta</taxon>
        <taxon>Tracheophyta</taxon>
        <taxon>Spermatophyta</taxon>
        <taxon>Magnoliopsida</taxon>
        <taxon>eudicotyledons</taxon>
        <taxon>Gunneridae</taxon>
        <taxon>Pentapetalae</taxon>
        <taxon>Saxifragales</taxon>
        <taxon>Crassulaceae</taxon>
        <taxon>Kalanchoe</taxon>
    </lineage>
</organism>
<feature type="compositionally biased region" description="Basic residues" evidence="3">
    <location>
        <begin position="145"/>
        <end position="154"/>
    </location>
</feature>
<dbReference type="PANTHER" id="PTHR22792:SF132">
    <property type="entry name" value="LA-RELATED PROTEIN 1"/>
    <property type="match status" value="1"/>
</dbReference>
<dbReference type="Proteomes" id="UP000594263">
    <property type="component" value="Unplaced"/>
</dbReference>